<accession>A0AAE6R6R0</accession>
<name>A0AAE6R6R0_9ABAC</name>
<sequence>MLSQHLNLDNKIKPMIKVYNNRMQINIITYLMLQEDIIPMITHSNRLVLKQDADNKIKSAR</sequence>
<gene>
    <name evidence="1" type="primary">orf5</name>
    <name evidence="1" type="ORF">Eudi_ORF5</name>
</gene>
<evidence type="ECO:0000313" key="2">
    <source>
        <dbReference type="Proteomes" id="UP000830275"/>
    </source>
</evidence>
<proteinExistence type="predicted"/>
<evidence type="ECO:0000313" key="1">
    <source>
        <dbReference type="EMBL" id="QHB21664.1"/>
    </source>
</evidence>
<protein>
    <submittedName>
        <fullName evidence="1">Orf5</fullName>
    </submittedName>
</protein>
<reference evidence="1 2" key="1">
    <citation type="journal article" date="2019" name="Viruses">
        <title>Genome Analysis of a Novel Clade II.b Alphabaculovirus Obtained from Artaxa digramma.</title>
        <authorList>
            <person name="Li J."/>
            <person name="Duan X."/>
            <person name="Wang Q."/>
            <person name="Zhang L."/>
            <person name="Deng F."/>
            <person name="Wang H."/>
            <person name="Hu Z."/>
            <person name="Wang M."/>
            <person name="Wang J."/>
        </authorList>
    </citation>
    <scope>NUCLEOTIDE SEQUENCE [LARGE SCALE GENOMIC DNA]</scope>
    <source>
        <strain evidence="1 2">424</strain>
    </source>
</reference>
<dbReference type="Proteomes" id="UP000830275">
    <property type="component" value="Segment"/>
</dbReference>
<dbReference type="EMBL" id="MN233792">
    <property type="protein sequence ID" value="QHB21664.1"/>
    <property type="molecule type" value="Genomic_DNA"/>
</dbReference>
<keyword evidence="2" id="KW-1185">Reference proteome</keyword>
<organism evidence="1 2">
    <name type="scientific">Artaxa digramma nucleopolyhedrovirus</name>
    <dbReference type="NCBI Taxonomy" id="3070910"/>
    <lineage>
        <taxon>Viruses</taxon>
        <taxon>Viruses incertae sedis</taxon>
        <taxon>Naldaviricetes</taxon>
        <taxon>Lefavirales</taxon>
        <taxon>Baculoviridae</taxon>
        <taxon>Alphabaculovirus</taxon>
        <taxon>Alphabaculovirus ardigrammae</taxon>
    </lineage>
</organism>